<keyword evidence="4 7" id="KW-1133">Transmembrane helix</keyword>
<evidence type="ECO:0000256" key="4">
    <source>
        <dbReference type="ARBA" id="ARBA00022989"/>
    </source>
</evidence>
<evidence type="ECO:0000256" key="6">
    <source>
        <dbReference type="RuleBase" id="RU003945"/>
    </source>
</evidence>
<dbReference type="AlphaFoldDB" id="A0A3E2GS29"/>
<dbReference type="InterPro" id="IPR028055">
    <property type="entry name" value="YidC/Oxa/ALB_C"/>
</dbReference>
<gene>
    <name evidence="9" type="ORF">B7463_g12434</name>
</gene>
<dbReference type="OrthoDB" id="2148490at2759"/>
<dbReference type="GO" id="GO:0032979">
    <property type="term" value="P:protein insertion into mitochondrial inner membrane from matrix"/>
    <property type="evidence" value="ECO:0007669"/>
    <property type="project" value="TreeGrafter"/>
</dbReference>
<comment type="caution">
    <text evidence="9">The sequence shown here is derived from an EMBL/GenBank/DDBJ whole genome shotgun (WGS) entry which is preliminary data.</text>
</comment>
<feature type="domain" description="Membrane insertase YidC/Oxa/ALB C-terminal" evidence="8">
    <location>
        <begin position="67"/>
        <end position="297"/>
    </location>
</feature>
<evidence type="ECO:0000313" key="10">
    <source>
        <dbReference type="Proteomes" id="UP000258309"/>
    </source>
</evidence>
<evidence type="ECO:0000256" key="1">
    <source>
        <dbReference type="ARBA" id="ARBA00004141"/>
    </source>
</evidence>
<dbReference type="GO" id="GO:0033617">
    <property type="term" value="P:mitochondrial respiratory chain complex IV assembly"/>
    <property type="evidence" value="ECO:0007669"/>
    <property type="project" value="TreeGrafter"/>
</dbReference>
<sequence>MATLLRSSRSIRPSIATGSRNASNVFLQLPSTYRAFHPSPKPQFLDAAMTATHTLFEGLHSATGLPWAATIPLAALTIRTLFVLPISIYSRRSNQKQAQLSPLIAAWQHNLQKETMQKVGHLGPQAAQSEMLKKLRAKRKEIYGRWDCSQWKGFLPIVQLPIWLVAIETIRKMCGTRTGLLGMIAERFSSDAGEKIPDIVGGVSFGIEESFAAEGALWFQDLLVPDPQLILPFALSGVIFLNLGGRGANQSRWQKRLTTSLKIVALAIGPLTLQIPSGMLLYWISSTSFAYIQARILDKVMPVKPPVVPCKPRRYLPNGQVMNAENSDPKR</sequence>
<name>A0A3E2GS29_SCYLI</name>
<keyword evidence="3 6" id="KW-0812">Transmembrane</keyword>
<comment type="similarity">
    <text evidence="2 6">Belongs to the OXA1/ALB3/YidC family.</text>
</comment>
<evidence type="ECO:0000256" key="2">
    <source>
        <dbReference type="ARBA" id="ARBA00009877"/>
    </source>
</evidence>
<feature type="non-terminal residue" evidence="9">
    <location>
        <position position="331"/>
    </location>
</feature>
<dbReference type="STRING" id="5539.A0A3E2GS29"/>
<dbReference type="EMBL" id="NCSJ02000566">
    <property type="protein sequence ID" value="RFU23902.1"/>
    <property type="molecule type" value="Genomic_DNA"/>
</dbReference>
<accession>A0A3E2GS29</accession>
<comment type="subcellular location">
    <subcellularLocation>
        <location evidence="1 6">Membrane</location>
        <topology evidence="1 6">Multi-pass membrane protein</topology>
    </subcellularLocation>
</comment>
<evidence type="ECO:0000313" key="9">
    <source>
        <dbReference type="EMBL" id="RFU23902.1"/>
    </source>
</evidence>
<dbReference type="PANTHER" id="PTHR12428">
    <property type="entry name" value="OXA1"/>
    <property type="match status" value="1"/>
</dbReference>
<dbReference type="Proteomes" id="UP000258309">
    <property type="component" value="Unassembled WGS sequence"/>
</dbReference>
<evidence type="ECO:0000259" key="8">
    <source>
        <dbReference type="Pfam" id="PF02096"/>
    </source>
</evidence>
<feature type="transmembrane region" description="Helical" evidence="7">
    <location>
        <begin position="263"/>
        <end position="284"/>
    </location>
</feature>
<dbReference type="InterPro" id="IPR001708">
    <property type="entry name" value="YidC/ALB3/OXA1/COX18"/>
</dbReference>
<feature type="non-terminal residue" evidence="9">
    <location>
        <position position="1"/>
    </location>
</feature>
<evidence type="ECO:0000256" key="3">
    <source>
        <dbReference type="ARBA" id="ARBA00022692"/>
    </source>
</evidence>
<dbReference type="Pfam" id="PF02096">
    <property type="entry name" value="60KD_IMP"/>
    <property type="match status" value="1"/>
</dbReference>
<evidence type="ECO:0000256" key="7">
    <source>
        <dbReference type="SAM" id="Phobius"/>
    </source>
</evidence>
<keyword evidence="5 7" id="KW-0472">Membrane</keyword>
<keyword evidence="10" id="KW-1185">Reference proteome</keyword>
<evidence type="ECO:0000256" key="5">
    <source>
        <dbReference type="ARBA" id="ARBA00023136"/>
    </source>
</evidence>
<dbReference type="CDD" id="cd20069">
    <property type="entry name" value="5TM_Oxa1-like"/>
    <property type="match status" value="1"/>
</dbReference>
<protein>
    <recommendedName>
        <fullName evidence="8">Membrane insertase YidC/Oxa/ALB C-terminal domain-containing protein</fullName>
    </recommendedName>
</protein>
<reference evidence="9 10" key="1">
    <citation type="submission" date="2018-05" db="EMBL/GenBank/DDBJ databases">
        <title>Draft genome sequence of Scytalidium lignicola DSM 105466, a ubiquitous saprotrophic fungus.</title>
        <authorList>
            <person name="Buettner E."/>
            <person name="Gebauer A.M."/>
            <person name="Hofrichter M."/>
            <person name="Liers C."/>
            <person name="Kellner H."/>
        </authorList>
    </citation>
    <scope>NUCLEOTIDE SEQUENCE [LARGE SCALE GENOMIC DNA]</scope>
    <source>
        <strain evidence="9 10">DSM 105466</strain>
    </source>
</reference>
<dbReference type="PANTHER" id="PTHR12428:SF65">
    <property type="entry name" value="CYTOCHROME C OXIDASE ASSEMBLY PROTEIN COX18, MITOCHONDRIAL"/>
    <property type="match status" value="1"/>
</dbReference>
<feature type="transmembrane region" description="Helical" evidence="7">
    <location>
        <begin position="65"/>
        <end position="89"/>
    </location>
</feature>
<dbReference type="OMA" id="WQRKRIV"/>
<organism evidence="9 10">
    <name type="scientific">Scytalidium lignicola</name>
    <name type="common">Hyphomycete</name>
    <dbReference type="NCBI Taxonomy" id="5539"/>
    <lineage>
        <taxon>Eukaryota</taxon>
        <taxon>Fungi</taxon>
        <taxon>Dikarya</taxon>
        <taxon>Ascomycota</taxon>
        <taxon>Pezizomycotina</taxon>
        <taxon>Leotiomycetes</taxon>
        <taxon>Leotiomycetes incertae sedis</taxon>
        <taxon>Scytalidium</taxon>
    </lineage>
</organism>
<dbReference type="GO" id="GO:0032977">
    <property type="term" value="F:membrane insertase activity"/>
    <property type="evidence" value="ECO:0007669"/>
    <property type="project" value="InterPro"/>
</dbReference>
<dbReference type="GO" id="GO:0005743">
    <property type="term" value="C:mitochondrial inner membrane"/>
    <property type="evidence" value="ECO:0007669"/>
    <property type="project" value="TreeGrafter"/>
</dbReference>
<proteinExistence type="inferred from homology"/>